<gene>
    <name evidence="1" type="ORF">GYA55_04935</name>
</gene>
<sequence>MIAELQTLLSARSKLDNPETSMQAKASLKRLADEGVFVQVSAAISYARVALNPDEKREALTLLSSLQERQPEQAQLIEPELRRLKGLSS</sequence>
<dbReference type="Proteomes" id="UP000524246">
    <property type="component" value="Unassembled WGS sequence"/>
</dbReference>
<reference evidence="1 2" key="1">
    <citation type="journal article" date="2020" name="Biotechnol. Biofuels">
        <title>New insights from the biogas microbiome by comprehensive genome-resolved metagenomics of nearly 1600 species originating from multiple anaerobic digesters.</title>
        <authorList>
            <person name="Campanaro S."/>
            <person name="Treu L."/>
            <person name="Rodriguez-R L.M."/>
            <person name="Kovalovszki A."/>
            <person name="Ziels R.M."/>
            <person name="Maus I."/>
            <person name="Zhu X."/>
            <person name="Kougias P.G."/>
            <person name="Basile A."/>
            <person name="Luo G."/>
            <person name="Schluter A."/>
            <person name="Konstantinidis K.T."/>
            <person name="Angelidaki I."/>
        </authorList>
    </citation>
    <scope>NUCLEOTIDE SEQUENCE [LARGE SCALE GENOMIC DNA]</scope>
    <source>
        <strain evidence="1">AS27yjCOA_65</strain>
    </source>
</reference>
<organism evidence="1 2">
    <name type="scientific">SAR324 cluster bacterium</name>
    <dbReference type="NCBI Taxonomy" id="2024889"/>
    <lineage>
        <taxon>Bacteria</taxon>
        <taxon>Deltaproteobacteria</taxon>
        <taxon>SAR324 cluster</taxon>
    </lineage>
</organism>
<evidence type="ECO:0000313" key="1">
    <source>
        <dbReference type="EMBL" id="NMC62495.1"/>
    </source>
</evidence>
<proteinExistence type="predicted"/>
<name>A0A7X9FQL2_9DELT</name>
<comment type="caution">
    <text evidence="1">The sequence shown here is derived from an EMBL/GenBank/DDBJ whole genome shotgun (WGS) entry which is preliminary data.</text>
</comment>
<protein>
    <recommendedName>
        <fullName evidence="3">HEAT repeat domain-containing protein</fullName>
    </recommendedName>
</protein>
<dbReference type="AlphaFoldDB" id="A0A7X9FQL2"/>
<accession>A0A7X9FQL2</accession>
<evidence type="ECO:0008006" key="3">
    <source>
        <dbReference type="Google" id="ProtNLM"/>
    </source>
</evidence>
<evidence type="ECO:0000313" key="2">
    <source>
        <dbReference type="Proteomes" id="UP000524246"/>
    </source>
</evidence>
<dbReference type="EMBL" id="JAAZON010000206">
    <property type="protein sequence ID" value="NMC62495.1"/>
    <property type="molecule type" value="Genomic_DNA"/>
</dbReference>